<comment type="caution">
    <text evidence="2">The sequence shown here is derived from an EMBL/GenBank/DDBJ whole genome shotgun (WGS) entry which is preliminary data.</text>
</comment>
<organism evidence="2 3">
    <name type="scientific">Claviceps purpurea (strain 20.1)</name>
    <name type="common">Ergot fungus</name>
    <name type="synonym">Sphacelia segetum</name>
    <dbReference type="NCBI Taxonomy" id="1111077"/>
    <lineage>
        <taxon>Eukaryota</taxon>
        <taxon>Fungi</taxon>
        <taxon>Dikarya</taxon>
        <taxon>Ascomycota</taxon>
        <taxon>Pezizomycotina</taxon>
        <taxon>Sordariomycetes</taxon>
        <taxon>Hypocreomycetidae</taxon>
        <taxon>Hypocreales</taxon>
        <taxon>Clavicipitaceae</taxon>
        <taxon>Claviceps</taxon>
    </lineage>
</organism>
<dbReference type="HOGENOM" id="CLU_052078_1_0_1"/>
<dbReference type="eggNOG" id="ENOG502T0X6">
    <property type="taxonomic scope" value="Eukaryota"/>
</dbReference>
<protein>
    <submittedName>
        <fullName evidence="2">Uncharacterized protein</fullName>
    </submittedName>
</protein>
<dbReference type="EMBL" id="CAGA01000014">
    <property type="protein sequence ID" value="CCE29385.1"/>
    <property type="molecule type" value="Genomic_DNA"/>
</dbReference>
<reference evidence="2 3" key="1">
    <citation type="journal article" date="2013" name="PLoS Genet.">
        <title>Plant-symbiotic fungi as chemical engineers: Multi-genome analysis of the Clavicipitaceae reveals dynamics of alkaloid loci.</title>
        <authorList>
            <person name="Schardl C.L."/>
            <person name="Young C.A."/>
            <person name="Hesse U."/>
            <person name="Amyotte S.G."/>
            <person name="Andreeva K."/>
            <person name="Calie P.J."/>
            <person name="Fleetwood D.J."/>
            <person name="Haws D.C."/>
            <person name="Moore N."/>
            <person name="Oeser B."/>
            <person name="Panaccione D.G."/>
            <person name="Schweri K.K."/>
            <person name="Voisey C.R."/>
            <person name="Farman M.L."/>
            <person name="Jaromczyk J.W."/>
            <person name="Roe B.A."/>
            <person name="O'Sullivan D.M."/>
            <person name="Scott B."/>
            <person name="Tudzynski P."/>
            <person name="An Z."/>
            <person name="Arnaoudova E.G."/>
            <person name="Bullock C.T."/>
            <person name="Charlton N.D."/>
            <person name="Chen L."/>
            <person name="Cox M."/>
            <person name="Dinkins R.D."/>
            <person name="Florea S."/>
            <person name="Glenn A.E."/>
            <person name="Gordon A."/>
            <person name="Gueldener U."/>
            <person name="Harris D.R."/>
            <person name="Hollin W."/>
            <person name="Jaromczyk J."/>
            <person name="Johnson R.D."/>
            <person name="Khan A.K."/>
            <person name="Leistner E."/>
            <person name="Leuchtmann A."/>
            <person name="Li C."/>
            <person name="Liu J."/>
            <person name="Liu J."/>
            <person name="Liu M."/>
            <person name="Mace W."/>
            <person name="Machado C."/>
            <person name="Nagabhyru P."/>
            <person name="Pan J."/>
            <person name="Schmid J."/>
            <person name="Sugawara K."/>
            <person name="Steiner U."/>
            <person name="Takach J.E."/>
            <person name="Tanaka E."/>
            <person name="Webb J.S."/>
            <person name="Wilson E.V."/>
            <person name="Wiseman J.L."/>
            <person name="Yoshida R."/>
            <person name="Zeng Z."/>
        </authorList>
    </citation>
    <scope>NUCLEOTIDE SEQUENCE [LARGE SCALE GENOMIC DNA]</scope>
    <source>
        <strain evidence="2 3">20.1</strain>
    </source>
</reference>
<name>M1W4M6_CLAP2</name>
<dbReference type="Proteomes" id="UP000016801">
    <property type="component" value="Unassembled WGS sequence"/>
</dbReference>
<proteinExistence type="predicted"/>
<evidence type="ECO:0000313" key="3">
    <source>
        <dbReference type="Proteomes" id="UP000016801"/>
    </source>
</evidence>
<dbReference type="OrthoDB" id="4167490at2759"/>
<evidence type="ECO:0000256" key="1">
    <source>
        <dbReference type="SAM" id="MobiDB-lite"/>
    </source>
</evidence>
<feature type="region of interest" description="Disordered" evidence="1">
    <location>
        <begin position="20"/>
        <end position="42"/>
    </location>
</feature>
<gene>
    <name evidence="2" type="ORF">CPUR_03078</name>
</gene>
<sequence>MPEQMTRLPQPEMNIEPVQAEANRQRSLSTAPDLAVDHPRSHKETTQTMASVHEKCSSRLRPSLQNLPLELLERIFLYSTNFALPRSNPLLGAKLSAKVTLLRLFMVGFHDTWDQLFGVTRHQLKKLTLRVGRRFEGDSSLQSDLLSLPWVDIDFILEAQQMWADKYARGRRYRHYEYDAWAALDQFYVKGDALDRYRQHIREHKEKTWKFDARSCFEADYERACKIPLTLVNLIYGCCLRGSPEIHPLVRPPPDIVTGPWNEEKKRRLFWLVRAGLDPTRAFNTNRPDWKLRLAYLDATVIYAKEPDPLLTICLIGRWIYFNFPRHVDHKRFVDVRRRINRGGDTEEVREILRFLDNSMNDVRQSTEQ</sequence>
<keyword evidence="3" id="KW-1185">Reference proteome</keyword>
<evidence type="ECO:0000313" key="2">
    <source>
        <dbReference type="EMBL" id="CCE29385.1"/>
    </source>
</evidence>
<dbReference type="VEuPathDB" id="FungiDB:CPUR_03078"/>
<accession>M1W4M6</accession>
<dbReference type="AlphaFoldDB" id="M1W4M6"/>